<evidence type="ECO:0000313" key="1">
    <source>
        <dbReference type="EMBL" id="CAB4868577.1"/>
    </source>
</evidence>
<protein>
    <submittedName>
        <fullName evidence="1">Unannotated protein</fullName>
    </submittedName>
</protein>
<proteinExistence type="predicted"/>
<dbReference type="AlphaFoldDB" id="A0A6J7DD41"/>
<organism evidence="1">
    <name type="scientific">freshwater metagenome</name>
    <dbReference type="NCBI Taxonomy" id="449393"/>
    <lineage>
        <taxon>unclassified sequences</taxon>
        <taxon>metagenomes</taxon>
        <taxon>ecological metagenomes</taxon>
    </lineage>
</organism>
<sequence>MAPAGAVPAAAVNVLPNFTVPEIVGVGAAAINGNVTAAVDALVFVCEV</sequence>
<accession>A0A6J7DD41</accession>
<name>A0A6J7DD41_9ZZZZ</name>
<dbReference type="EMBL" id="CAFBLF010000110">
    <property type="protein sequence ID" value="CAB4868577.1"/>
    <property type="molecule type" value="Genomic_DNA"/>
</dbReference>
<reference evidence="1" key="1">
    <citation type="submission" date="2020-05" db="EMBL/GenBank/DDBJ databases">
        <authorList>
            <person name="Chiriac C."/>
            <person name="Salcher M."/>
            <person name="Ghai R."/>
            <person name="Kavagutti S V."/>
        </authorList>
    </citation>
    <scope>NUCLEOTIDE SEQUENCE</scope>
</reference>
<gene>
    <name evidence="1" type="ORF">UFOPK3339_00772</name>
</gene>